<evidence type="ECO:0000313" key="10">
    <source>
        <dbReference type="RefSeq" id="XP_032817419.1"/>
    </source>
</evidence>
<dbReference type="InterPro" id="IPR049941">
    <property type="entry name" value="LPLAT_7/PORCN-like"/>
</dbReference>
<evidence type="ECO:0000256" key="5">
    <source>
        <dbReference type="ARBA" id="ARBA00022989"/>
    </source>
</evidence>
<dbReference type="Pfam" id="PF03062">
    <property type="entry name" value="MBOAT"/>
    <property type="match status" value="1"/>
</dbReference>
<dbReference type="RefSeq" id="XP_032817419.1">
    <property type="nucleotide sequence ID" value="XM_032961528.1"/>
</dbReference>
<evidence type="ECO:0000256" key="8">
    <source>
        <dbReference type="SAM" id="Phobius"/>
    </source>
</evidence>
<evidence type="ECO:0000256" key="1">
    <source>
        <dbReference type="ARBA" id="ARBA00004477"/>
    </source>
</evidence>
<feature type="transmembrane region" description="Helical" evidence="8">
    <location>
        <begin position="277"/>
        <end position="298"/>
    </location>
</feature>
<feature type="transmembrane region" description="Helical" evidence="8">
    <location>
        <begin position="319"/>
        <end position="342"/>
    </location>
</feature>
<name>A0AAJ7TGH5_PETMA</name>
<evidence type="ECO:0000256" key="3">
    <source>
        <dbReference type="ARBA" id="ARBA00022692"/>
    </source>
</evidence>
<dbReference type="PANTHER" id="PTHR13906:SF4">
    <property type="entry name" value="LYSOPHOSPHOLIPID ACYLTRANSFERASE 6"/>
    <property type="match status" value="1"/>
</dbReference>
<evidence type="ECO:0000256" key="2">
    <source>
        <dbReference type="ARBA" id="ARBA00022679"/>
    </source>
</evidence>
<keyword evidence="2" id="KW-0808">Transferase</keyword>
<dbReference type="GO" id="GO:0005789">
    <property type="term" value="C:endoplasmic reticulum membrane"/>
    <property type="evidence" value="ECO:0007669"/>
    <property type="project" value="UniProtKB-SubCell"/>
</dbReference>
<keyword evidence="7" id="KW-0012">Acyltransferase</keyword>
<proteinExistence type="predicted"/>
<evidence type="ECO:0000256" key="7">
    <source>
        <dbReference type="ARBA" id="ARBA00023315"/>
    </source>
</evidence>
<reference evidence="10" key="1">
    <citation type="submission" date="2025-08" db="UniProtKB">
        <authorList>
            <consortium name="RefSeq"/>
        </authorList>
    </citation>
    <scope>IDENTIFICATION</scope>
    <source>
        <tissue evidence="10">Sperm</tissue>
    </source>
</reference>
<evidence type="ECO:0000256" key="6">
    <source>
        <dbReference type="ARBA" id="ARBA00023136"/>
    </source>
</evidence>
<dbReference type="AlphaFoldDB" id="A0AAJ7TGH5"/>
<dbReference type="GO" id="GO:0030258">
    <property type="term" value="P:lipid modification"/>
    <property type="evidence" value="ECO:0007669"/>
    <property type="project" value="TreeGrafter"/>
</dbReference>
<dbReference type="PANTHER" id="PTHR13906">
    <property type="entry name" value="PORCUPINE"/>
    <property type="match status" value="1"/>
</dbReference>
<evidence type="ECO:0000313" key="9">
    <source>
        <dbReference type="Proteomes" id="UP001318040"/>
    </source>
</evidence>
<protein>
    <submittedName>
        <fullName evidence="10">Lysophospholipid acyltransferase 1-like isoform X2</fullName>
    </submittedName>
</protein>
<keyword evidence="3 8" id="KW-0812">Transmembrane</keyword>
<comment type="subcellular location">
    <subcellularLocation>
        <location evidence="1">Endoplasmic reticulum membrane</location>
        <topology evidence="1">Multi-pass membrane protein</topology>
    </subcellularLocation>
</comment>
<sequence>MGCLSLCQIKFFIFDYGIYSTDFTGPMMVMAQKITTLAYSVHDGIGRKDEDLSPEQRRYAVRVRPTLLQYYSYNFNFLSILTGPCCAYKDYLAFMEGRHLAPQQSGVGTAAAGPEEASLAACGGDSGKRPRCEPSPLSAVMYKLAVALVSLGLHLTVARGFPVNYNVDERFVQTEPLHFRLCYLFVSIQAARPKYYFAWSIADAINNAAGFGFNGYHKNGEARWDLISNLNIWNIETATSFKMFLDNWNMMTVRWLKYVCYDRVKTYPTVATFVLSAAWHGVYPGYYFTFLTGIIMSLSARAMRNNFRHYFLGSKTVKVAYDVVTWAATQLSICYTVAPFVMYGMKPALDFYRSMYYCLHVVTVVILLVLPIRARPPTPTVTASGPTNHTQARKTQ</sequence>
<dbReference type="GO" id="GO:0016746">
    <property type="term" value="F:acyltransferase activity"/>
    <property type="evidence" value="ECO:0007669"/>
    <property type="project" value="UniProtKB-KW"/>
</dbReference>
<organism evidence="9 10">
    <name type="scientific">Petromyzon marinus</name>
    <name type="common">Sea lamprey</name>
    <dbReference type="NCBI Taxonomy" id="7757"/>
    <lineage>
        <taxon>Eukaryota</taxon>
        <taxon>Metazoa</taxon>
        <taxon>Chordata</taxon>
        <taxon>Craniata</taxon>
        <taxon>Vertebrata</taxon>
        <taxon>Cyclostomata</taxon>
        <taxon>Hyperoartia</taxon>
        <taxon>Petromyzontiformes</taxon>
        <taxon>Petromyzontidae</taxon>
        <taxon>Petromyzon</taxon>
    </lineage>
</organism>
<keyword evidence="4" id="KW-0256">Endoplasmic reticulum</keyword>
<feature type="transmembrane region" description="Helical" evidence="8">
    <location>
        <begin position="354"/>
        <end position="372"/>
    </location>
</feature>
<dbReference type="InterPro" id="IPR004299">
    <property type="entry name" value="MBOAT_fam"/>
</dbReference>
<dbReference type="GeneID" id="116946545"/>
<keyword evidence="6 8" id="KW-0472">Membrane</keyword>
<accession>A0AAJ7TGH5</accession>
<dbReference type="Proteomes" id="UP001318040">
    <property type="component" value="Chromosome 27"/>
</dbReference>
<keyword evidence="5 8" id="KW-1133">Transmembrane helix</keyword>
<gene>
    <name evidence="10" type="primary">LOC116946545</name>
</gene>
<keyword evidence="9" id="KW-1185">Reference proteome</keyword>
<evidence type="ECO:0000256" key="4">
    <source>
        <dbReference type="ARBA" id="ARBA00022824"/>
    </source>
</evidence>